<gene>
    <name evidence="1" type="ORF">QNI16_04510</name>
</gene>
<evidence type="ECO:0000313" key="2">
    <source>
        <dbReference type="Proteomes" id="UP001241110"/>
    </source>
</evidence>
<name>A0AAE3QJE7_9BACT</name>
<comment type="caution">
    <text evidence="1">The sequence shown here is derived from an EMBL/GenBank/DDBJ whole genome shotgun (WGS) entry which is preliminary data.</text>
</comment>
<dbReference type="RefSeq" id="WP_313976160.1">
    <property type="nucleotide sequence ID" value="NZ_JASJOS010000002.1"/>
</dbReference>
<reference evidence="1" key="1">
    <citation type="submission" date="2023-05" db="EMBL/GenBank/DDBJ databases">
        <authorList>
            <person name="Zhang X."/>
        </authorList>
    </citation>
    <scope>NUCLEOTIDE SEQUENCE</scope>
    <source>
        <strain evidence="1">YF14B1</strain>
    </source>
</reference>
<sequence>MSYSLETLEEVQEVVDTLSYGKESEENEKILQKCIQKAQFFKDKDLEFEARIAYIRQVTWLHKPDKTIAIFPWLLKRMDEGHNKNHQYSVLWMYKWVIIKLPCYASVSLQQIEDLQQDMERRFLDYGTGTRIIDYFRMIVYAHLGNLSKAKEHLKNYLQDTSSCLLDDCDACQPNNVLDIYLSLRDYPAFLHTAQPLLNGTKKCKEVPDYTYSKTAMVNFLSGNTEVAKDHAILARKKIPLTSAVLKEMGYLLTYYALTEDFIKGRAVIEKQIGFCTNTQPEAYRYQFLLGFLLFMKALQKAGKKTIKLKVPIADVQPIEEDTYEVASLITWIEGQCQQIVQKLDQRNGNTFYSDDMTYYLSLIQN</sequence>
<dbReference type="Proteomes" id="UP001241110">
    <property type="component" value="Unassembled WGS sequence"/>
</dbReference>
<dbReference type="AlphaFoldDB" id="A0AAE3QJE7"/>
<evidence type="ECO:0000313" key="1">
    <source>
        <dbReference type="EMBL" id="MDJ1479736.1"/>
    </source>
</evidence>
<dbReference type="EMBL" id="JASJOS010000002">
    <property type="protein sequence ID" value="MDJ1479736.1"/>
    <property type="molecule type" value="Genomic_DNA"/>
</dbReference>
<protein>
    <submittedName>
        <fullName evidence="1">Uncharacterized protein</fullName>
    </submittedName>
</protein>
<organism evidence="1 2">
    <name type="scientific">Xanthocytophaga flava</name>
    <dbReference type="NCBI Taxonomy" id="3048013"/>
    <lineage>
        <taxon>Bacteria</taxon>
        <taxon>Pseudomonadati</taxon>
        <taxon>Bacteroidota</taxon>
        <taxon>Cytophagia</taxon>
        <taxon>Cytophagales</taxon>
        <taxon>Rhodocytophagaceae</taxon>
        <taxon>Xanthocytophaga</taxon>
    </lineage>
</organism>
<accession>A0AAE3QJE7</accession>
<proteinExistence type="predicted"/>